<feature type="transmembrane region" description="Helical" evidence="3">
    <location>
        <begin position="359"/>
        <end position="379"/>
    </location>
</feature>
<evidence type="ECO:0000256" key="1">
    <source>
        <dbReference type="ARBA" id="ARBA00004429"/>
    </source>
</evidence>
<dbReference type="PANTHER" id="PTHR43702:SF3">
    <property type="entry name" value="PROTEIN TSGA"/>
    <property type="match status" value="1"/>
</dbReference>
<reference evidence="4 5" key="1">
    <citation type="journal article" date="2015" name="BMC Genomics">
        <title>Gene expression during zombie ant biting behavior reflects the complexity underlying fungal parasitic behavioral manipulation.</title>
        <authorList>
            <person name="de Bekker C."/>
            <person name="Ohm R.A."/>
            <person name="Loreto R.G."/>
            <person name="Sebastian A."/>
            <person name="Albert I."/>
            <person name="Merrow M."/>
            <person name="Brachmann A."/>
            <person name="Hughes D.P."/>
        </authorList>
    </citation>
    <scope>NUCLEOTIDE SEQUENCE [LARGE SCALE GENOMIC DNA]</scope>
    <source>
        <strain evidence="4 5">SC16a</strain>
    </source>
</reference>
<evidence type="ECO:0000256" key="2">
    <source>
        <dbReference type="ARBA" id="ARBA00022475"/>
    </source>
</evidence>
<feature type="transmembrane region" description="Helical" evidence="3">
    <location>
        <begin position="300"/>
        <end position="319"/>
    </location>
</feature>
<feature type="transmembrane region" description="Helical" evidence="3">
    <location>
        <begin position="185"/>
        <end position="204"/>
    </location>
</feature>
<dbReference type="InterPro" id="IPR036259">
    <property type="entry name" value="MFS_trans_sf"/>
</dbReference>
<keyword evidence="3" id="KW-0472">Membrane</keyword>
<reference evidence="4 5" key="2">
    <citation type="journal article" date="2017" name="Sci. Rep.">
        <title>Ant-infecting Ophiocordyceps genomes reveal a high diversity of potential behavioral manipulation genes and a possible major role for enterotoxins.</title>
        <authorList>
            <person name="de Bekker C."/>
            <person name="Ohm R.A."/>
            <person name="Evans H.C."/>
            <person name="Brachmann A."/>
            <person name="Hughes D.P."/>
        </authorList>
    </citation>
    <scope>NUCLEOTIDE SEQUENCE [LARGE SCALE GENOMIC DNA]</scope>
    <source>
        <strain evidence="4 5">SC16a</strain>
    </source>
</reference>
<name>A0A2A9PCY9_OPHUN</name>
<organism evidence="4 5">
    <name type="scientific">Ophiocordyceps unilateralis</name>
    <name type="common">Zombie-ant fungus</name>
    <name type="synonym">Torrubia unilateralis</name>
    <dbReference type="NCBI Taxonomy" id="268505"/>
    <lineage>
        <taxon>Eukaryota</taxon>
        <taxon>Fungi</taxon>
        <taxon>Dikarya</taxon>
        <taxon>Ascomycota</taxon>
        <taxon>Pezizomycotina</taxon>
        <taxon>Sordariomycetes</taxon>
        <taxon>Hypocreomycetidae</taxon>
        <taxon>Hypocreales</taxon>
        <taxon>Ophiocordycipitaceae</taxon>
        <taxon>Ophiocordyceps</taxon>
    </lineage>
</organism>
<evidence type="ECO:0000313" key="4">
    <source>
        <dbReference type="EMBL" id="PFH58881.1"/>
    </source>
</evidence>
<dbReference type="EMBL" id="LAZP02000247">
    <property type="protein sequence ID" value="PFH58881.1"/>
    <property type="molecule type" value="Genomic_DNA"/>
</dbReference>
<comment type="subcellular location">
    <subcellularLocation>
        <location evidence="1">Cell inner membrane</location>
        <topology evidence="1">Multi-pass membrane protein</topology>
    </subcellularLocation>
</comment>
<dbReference type="OrthoDB" id="546893at2759"/>
<feature type="transmembrane region" description="Helical" evidence="3">
    <location>
        <begin position="150"/>
        <end position="173"/>
    </location>
</feature>
<dbReference type="InterPro" id="IPR011701">
    <property type="entry name" value="MFS"/>
</dbReference>
<feature type="transmembrane region" description="Helical" evidence="3">
    <location>
        <begin position="112"/>
        <end position="129"/>
    </location>
</feature>
<dbReference type="GO" id="GO:0005886">
    <property type="term" value="C:plasma membrane"/>
    <property type="evidence" value="ECO:0007669"/>
    <property type="project" value="UniProtKB-SubCell"/>
</dbReference>
<protein>
    <recommendedName>
        <fullName evidence="6">Major facilitator superfamily (MFS) profile domain-containing protein</fullName>
    </recommendedName>
</protein>
<dbReference type="InterPro" id="IPR050375">
    <property type="entry name" value="MFS_TsgA-like"/>
</dbReference>
<evidence type="ECO:0000256" key="3">
    <source>
        <dbReference type="SAM" id="Phobius"/>
    </source>
</evidence>
<accession>A0A2A9PCY9</accession>
<proteinExistence type="predicted"/>
<evidence type="ECO:0008006" key="6">
    <source>
        <dbReference type="Google" id="ProtNLM"/>
    </source>
</evidence>
<dbReference type="PANTHER" id="PTHR43702">
    <property type="entry name" value="L-FUCOSE-PROTON SYMPORTER"/>
    <property type="match status" value="1"/>
</dbReference>
<dbReference type="Gene3D" id="1.20.1250.20">
    <property type="entry name" value="MFS general substrate transporter like domains"/>
    <property type="match status" value="2"/>
</dbReference>
<dbReference type="STRING" id="268505.A0A2A9PCY9"/>
<evidence type="ECO:0000313" key="5">
    <source>
        <dbReference type="Proteomes" id="UP000037136"/>
    </source>
</evidence>
<keyword evidence="3" id="KW-0812">Transmembrane</keyword>
<feature type="transmembrane region" description="Helical" evidence="3">
    <location>
        <begin position="20"/>
        <end position="39"/>
    </location>
</feature>
<dbReference type="SUPFAM" id="SSF103473">
    <property type="entry name" value="MFS general substrate transporter"/>
    <property type="match status" value="1"/>
</dbReference>
<gene>
    <name evidence="4" type="ORF">XA68_13087</name>
</gene>
<feature type="transmembrane region" description="Helical" evidence="3">
    <location>
        <begin position="325"/>
        <end position="347"/>
    </location>
</feature>
<keyword evidence="3" id="KW-1133">Transmembrane helix</keyword>
<dbReference type="AlphaFoldDB" id="A0A2A9PCY9"/>
<keyword evidence="5" id="KW-1185">Reference proteome</keyword>
<comment type="caution">
    <text evidence="4">The sequence shown here is derived from an EMBL/GenBank/DDBJ whole genome shotgun (WGS) entry which is preliminary data.</text>
</comment>
<dbReference type="Pfam" id="PF07690">
    <property type="entry name" value="MFS_1"/>
    <property type="match status" value="1"/>
</dbReference>
<feature type="transmembrane region" description="Helical" evidence="3">
    <location>
        <begin position="385"/>
        <end position="404"/>
    </location>
</feature>
<feature type="transmembrane region" description="Helical" evidence="3">
    <location>
        <begin position="234"/>
        <end position="256"/>
    </location>
</feature>
<dbReference type="Proteomes" id="UP000037136">
    <property type="component" value="Unassembled WGS sequence"/>
</dbReference>
<sequence length="450" mass="47675">MFQHRDSSPRAELTGRQSLYPVCLVTSLFFLWGFSYGLLDTLNKHFQDTLGIGKSRSAGLQAAYFGAYPLASLGHAAWTLQRFGYRATFVWGLCLYGLGAVLAIPAIKCRSFGGFCACIFVIGSGLGSLETAANPYMGACGPARYSEIRLNIAQAFSGVGSVVAPVVGSFAFFRLDAEGALQNVQWIYLAVALLVFALAVIFFISDIPEAYEDDDETMAKGDNGGLTSSQRWRLLHAALAQFCCTGAQIAIAGYFINYVTETRPRTRPALASQLLAGAQGAFALGRFVGAALMRFIRPRVVLCAFTTLSVALVAPAVALRGNSGVLVICLSMFFESVCFPTIVALGIRGLGRHSRRGSGYVVGGIVGGACVPPLMGAVADARGTAMGMTVPLGFLAAGWTYALAVNAVPAYRAVIDGGNSVESDSEGDGEPVMERSGEGVLELGRRWRRG</sequence>
<keyword evidence="2" id="KW-1003">Cell membrane</keyword>
<feature type="transmembrane region" description="Helical" evidence="3">
    <location>
        <begin position="87"/>
        <end position="106"/>
    </location>
</feature>
<dbReference type="GO" id="GO:0022857">
    <property type="term" value="F:transmembrane transporter activity"/>
    <property type="evidence" value="ECO:0007669"/>
    <property type="project" value="InterPro"/>
</dbReference>